<feature type="non-terminal residue" evidence="2">
    <location>
        <position position="115"/>
    </location>
</feature>
<reference evidence="2 3" key="1">
    <citation type="journal article" date="2018" name="Biotechnol. Adv.">
        <title>Improved genomic resources and new bioinformatic workflow for the carcinogenic parasite Clonorchis sinensis: Biotechnological implications.</title>
        <authorList>
            <person name="Wang D."/>
            <person name="Korhonen P.K."/>
            <person name="Gasser R.B."/>
            <person name="Young N.D."/>
        </authorList>
    </citation>
    <scope>NUCLEOTIDE SEQUENCE [LARGE SCALE GENOMIC DNA]</scope>
    <source>
        <strain evidence="2">Cs-k2</strain>
    </source>
</reference>
<accession>A0A8T1MSV7</accession>
<protein>
    <submittedName>
        <fullName evidence="2">Uncharacterized protein</fullName>
    </submittedName>
</protein>
<sequence>MGKAEQPSMTTHGPKSCDTSNSTIYLSSPGNGGNRQPLTNEQEIAVVEDQMGSIHKELLGDSQKGLHNSSVMNSDSWSELNRSKSRGSFFISNLLNGRPETCENSDNLPIGNSTT</sequence>
<comment type="caution">
    <text evidence="2">The sequence shown here is derived from an EMBL/GenBank/DDBJ whole genome shotgun (WGS) entry which is preliminary data.</text>
</comment>
<keyword evidence="3" id="KW-1185">Reference proteome</keyword>
<dbReference type="Proteomes" id="UP000286415">
    <property type="component" value="Unassembled WGS sequence"/>
</dbReference>
<feature type="region of interest" description="Disordered" evidence="1">
    <location>
        <begin position="1"/>
        <end position="40"/>
    </location>
</feature>
<proteinExistence type="predicted"/>
<evidence type="ECO:0000313" key="3">
    <source>
        <dbReference type="Proteomes" id="UP000286415"/>
    </source>
</evidence>
<dbReference type="AlphaFoldDB" id="A0A8T1MSV7"/>
<gene>
    <name evidence="2" type="ORF">CSKR_201696</name>
</gene>
<name>A0A8T1MSV7_CLOSI</name>
<dbReference type="EMBL" id="NIRI02000042">
    <property type="protein sequence ID" value="KAG5452477.1"/>
    <property type="molecule type" value="Genomic_DNA"/>
</dbReference>
<evidence type="ECO:0000256" key="1">
    <source>
        <dbReference type="SAM" id="MobiDB-lite"/>
    </source>
</evidence>
<feature type="compositionally biased region" description="Polar residues" evidence="1">
    <location>
        <begin position="7"/>
        <end position="40"/>
    </location>
</feature>
<organism evidence="2 3">
    <name type="scientific">Clonorchis sinensis</name>
    <name type="common">Chinese liver fluke</name>
    <dbReference type="NCBI Taxonomy" id="79923"/>
    <lineage>
        <taxon>Eukaryota</taxon>
        <taxon>Metazoa</taxon>
        <taxon>Spiralia</taxon>
        <taxon>Lophotrochozoa</taxon>
        <taxon>Platyhelminthes</taxon>
        <taxon>Trematoda</taxon>
        <taxon>Digenea</taxon>
        <taxon>Opisthorchiida</taxon>
        <taxon>Opisthorchiata</taxon>
        <taxon>Opisthorchiidae</taxon>
        <taxon>Clonorchis</taxon>
    </lineage>
</organism>
<evidence type="ECO:0000313" key="2">
    <source>
        <dbReference type="EMBL" id="KAG5452477.1"/>
    </source>
</evidence>
<reference evidence="2 3" key="2">
    <citation type="journal article" date="2021" name="Genomics">
        <title>High-quality reference genome for Clonorchis sinensis.</title>
        <authorList>
            <person name="Young N.D."/>
            <person name="Stroehlein A.J."/>
            <person name="Kinkar L."/>
            <person name="Wang T."/>
            <person name="Sohn W.M."/>
            <person name="Chang B.C.H."/>
            <person name="Kaur P."/>
            <person name="Weisz D."/>
            <person name="Dudchenko O."/>
            <person name="Aiden E.L."/>
            <person name="Korhonen P.K."/>
            <person name="Gasser R.B."/>
        </authorList>
    </citation>
    <scope>NUCLEOTIDE SEQUENCE [LARGE SCALE GENOMIC DNA]</scope>
    <source>
        <strain evidence="2">Cs-k2</strain>
    </source>
</reference>